<dbReference type="HOGENOM" id="CLU_705904_0_0_1"/>
<evidence type="ECO:0000313" key="3">
    <source>
        <dbReference type="Proteomes" id="UP000054549"/>
    </source>
</evidence>
<dbReference type="Proteomes" id="UP000054549">
    <property type="component" value="Unassembled WGS sequence"/>
</dbReference>
<feature type="region of interest" description="Disordered" evidence="1">
    <location>
        <begin position="255"/>
        <end position="283"/>
    </location>
</feature>
<gene>
    <name evidence="2" type="ORF">M378DRAFT_8155</name>
</gene>
<feature type="region of interest" description="Disordered" evidence="1">
    <location>
        <begin position="103"/>
        <end position="225"/>
    </location>
</feature>
<organism evidence="2 3">
    <name type="scientific">Amanita muscaria (strain Koide BX008)</name>
    <dbReference type="NCBI Taxonomy" id="946122"/>
    <lineage>
        <taxon>Eukaryota</taxon>
        <taxon>Fungi</taxon>
        <taxon>Dikarya</taxon>
        <taxon>Basidiomycota</taxon>
        <taxon>Agaricomycotina</taxon>
        <taxon>Agaricomycetes</taxon>
        <taxon>Agaricomycetidae</taxon>
        <taxon>Agaricales</taxon>
        <taxon>Pluteineae</taxon>
        <taxon>Amanitaceae</taxon>
        <taxon>Amanita</taxon>
    </lineage>
</organism>
<dbReference type="EMBL" id="KN818227">
    <property type="protein sequence ID" value="KIL68680.1"/>
    <property type="molecule type" value="Genomic_DNA"/>
</dbReference>
<feature type="region of interest" description="Disordered" evidence="1">
    <location>
        <begin position="299"/>
        <end position="332"/>
    </location>
</feature>
<feature type="compositionally biased region" description="Acidic residues" evidence="1">
    <location>
        <begin position="213"/>
        <end position="224"/>
    </location>
</feature>
<feature type="compositionally biased region" description="Acidic residues" evidence="1">
    <location>
        <begin position="299"/>
        <end position="309"/>
    </location>
</feature>
<protein>
    <submittedName>
        <fullName evidence="2">Uncharacterized protein</fullName>
    </submittedName>
</protein>
<feature type="compositionally biased region" description="Polar residues" evidence="1">
    <location>
        <begin position="255"/>
        <end position="264"/>
    </location>
</feature>
<dbReference type="STRING" id="946122.A0A0C2SYS4"/>
<feature type="compositionally biased region" description="Basic residues" evidence="1">
    <location>
        <begin position="119"/>
        <end position="128"/>
    </location>
</feature>
<feature type="compositionally biased region" description="Low complexity" evidence="1">
    <location>
        <begin position="203"/>
        <end position="212"/>
    </location>
</feature>
<dbReference type="AlphaFoldDB" id="A0A0C2SYS4"/>
<dbReference type="InParanoid" id="A0A0C2SYS4"/>
<accession>A0A0C2SYS4</accession>
<proteinExistence type="predicted"/>
<name>A0A0C2SYS4_AMAMK</name>
<keyword evidence="3" id="KW-1185">Reference proteome</keyword>
<reference evidence="2 3" key="1">
    <citation type="submission" date="2014-04" db="EMBL/GenBank/DDBJ databases">
        <title>Evolutionary Origins and Diversification of the Mycorrhizal Mutualists.</title>
        <authorList>
            <consortium name="DOE Joint Genome Institute"/>
            <consortium name="Mycorrhizal Genomics Consortium"/>
            <person name="Kohler A."/>
            <person name="Kuo A."/>
            <person name="Nagy L.G."/>
            <person name="Floudas D."/>
            <person name="Copeland A."/>
            <person name="Barry K.W."/>
            <person name="Cichocki N."/>
            <person name="Veneault-Fourrey C."/>
            <person name="LaButti K."/>
            <person name="Lindquist E.A."/>
            <person name="Lipzen A."/>
            <person name="Lundell T."/>
            <person name="Morin E."/>
            <person name="Murat C."/>
            <person name="Riley R."/>
            <person name="Ohm R."/>
            <person name="Sun H."/>
            <person name="Tunlid A."/>
            <person name="Henrissat B."/>
            <person name="Grigoriev I.V."/>
            <person name="Hibbett D.S."/>
            <person name="Martin F."/>
        </authorList>
    </citation>
    <scope>NUCLEOTIDE SEQUENCE [LARGE SCALE GENOMIC DNA]</scope>
    <source>
        <strain evidence="2 3">Koide BX008</strain>
    </source>
</reference>
<sequence length="391" mass="42430">MGTLQGARRDVYGLRNGAENPGKWVAVTDGGRHAGFTIKTLCNMLKNAHYPPASLLTLKMAKAKKTLADQNTAQNNAGAVVEGSRSRRAKTDALNNAVWKQLAPGAGKKRAASTSPQRKAVRKKARKNNNKDVVDATTKSSKQVELETPNGIANTSVSIHLPGAPKKKPMATKGGKASKSNRKGKKDDPVVAAEIETDKEDASVSTESIFSSDSEEDGDDDDDIVSVNDVMETGHQTQSAADKRFANEIKQPVWSDQTVGNATKESARQSLVGDSDKENDVNSQPRKTLLIRGQVIEITDEEDQNDLDESPSARLVPPSSRPSGGETLSNMGGRGTIWPFYTDLVKGNRDLVLNVQSHELKLIIRKAIDLIEERMRFLNAFPDFVLRTTSS</sequence>
<evidence type="ECO:0000256" key="1">
    <source>
        <dbReference type="SAM" id="MobiDB-lite"/>
    </source>
</evidence>
<evidence type="ECO:0000313" key="2">
    <source>
        <dbReference type="EMBL" id="KIL68680.1"/>
    </source>
</evidence>